<dbReference type="InterPro" id="IPR028090">
    <property type="entry name" value="JAB_dom_prok"/>
</dbReference>
<dbReference type="InterPro" id="IPR050242">
    <property type="entry name" value="JAMM_MPN+_peptidase_M67A"/>
</dbReference>
<dbReference type="AlphaFoldDB" id="A0AAW1P4D3"/>
<evidence type="ECO:0000256" key="3">
    <source>
        <dbReference type="ARBA" id="ARBA00022801"/>
    </source>
</evidence>
<keyword evidence="5" id="KW-0482">Metalloprotease</keyword>
<keyword evidence="1" id="KW-0645">Protease</keyword>
<keyword evidence="3" id="KW-0378">Hydrolase</keyword>
<dbReference type="EMBL" id="JALJOQ010000045">
    <property type="protein sequence ID" value="KAK9805105.1"/>
    <property type="molecule type" value="Genomic_DNA"/>
</dbReference>
<dbReference type="PANTHER" id="PTHR10410">
    <property type="entry name" value="EUKARYOTIC TRANSLATION INITIATION FACTOR 3 -RELATED"/>
    <property type="match status" value="1"/>
</dbReference>
<evidence type="ECO:0000313" key="8">
    <source>
        <dbReference type="EMBL" id="KAK9805105.1"/>
    </source>
</evidence>
<feature type="region of interest" description="Disordered" evidence="6">
    <location>
        <begin position="227"/>
        <end position="294"/>
    </location>
</feature>
<evidence type="ECO:0000256" key="1">
    <source>
        <dbReference type="ARBA" id="ARBA00022670"/>
    </source>
</evidence>
<dbReference type="Proteomes" id="UP001465755">
    <property type="component" value="Unassembled WGS sequence"/>
</dbReference>
<keyword evidence="4" id="KW-0862">Zinc</keyword>
<evidence type="ECO:0000256" key="4">
    <source>
        <dbReference type="ARBA" id="ARBA00022833"/>
    </source>
</evidence>
<dbReference type="GO" id="GO:0006508">
    <property type="term" value="P:proteolysis"/>
    <property type="evidence" value="ECO:0007669"/>
    <property type="project" value="UniProtKB-KW"/>
</dbReference>
<protein>
    <recommendedName>
        <fullName evidence="7">MPN domain-containing protein</fullName>
    </recommendedName>
</protein>
<feature type="region of interest" description="Disordered" evidence="6">
    <location>
        <begin position="1"/>
        <end position="95"/>
    </location>
</feature>
<feature type="region of interest" description="Disordered" evidence="6">
    <location>
        <begin position="572"/>
        <end position="650"/>
    </location>
</feature>
<evidence type="ECO:0000256" key="6">
    <source>
        <dbReference type="SAM" id="MobiDB-lite"/>
    </source>
</evidence>
<feature type="domain" description="MPN" evidence="7">
    <location>
        <begin position="321"/>
        <end position="464"/>
    </location>
</feature>
<organism evidence="8 9">
    <name type="scientific">Symbiochloris irregularis</name>
    <dbReference type="NCBI Taxonomy" id="706552"/>
    <lineage>
        <taxon>Eukaryota</taxon>
        <taxon>Viridiplantae</taxon>
        <taxon>Chlorophyta</taxon>
        <taxon>core chlorophytes</taxon>
        <taxon>Trebouxiophyceae</taxon>
        <taxon>Trebouxiales</taxon>
        <taxon>Trebouxiaceae</taxon>
        <taxon>Symbiochloris</taxon>
    </lineage>
</organism>
<sequence length="650" mass="69325">MNEAAGPVLTPVAPQAPAGALATDPPSTQQPAAAVHKEPSPEISDTDSDADVPTAAARSALASLQVPATGPRPQSAAMPAAPRDGDDSGTDTDEDGNLIAQARIARDAVLQQKKPAPKRRAPSGKARVGGGISLRLLIEEGLLTPGEGVLTSEYKGANMIANLNADGRISYTHKGQLMTFESPSAFSIFFKRLVNPSRKADDGWKTVRYQGRFLDHYKMELARRRFGDGQEGSGSLDAPAEGPPPPKRTRVDPVAKQHSGHLTASLAAMNGQKRPPTPQAPIPSSRPSTYNHSPVAVHSYASSNQEGAANAAGGPQQPFRLAVAAEASVLIDFHSHLSNNEICGILGGTWNASERLLTVQCARPVQNASESSSGDIVQMDPDDRRRVQEDMKTRLGVQCVGFYHSRPTRPARPSLSEVREQLQQQQEHSQGAGFTPLVTAICTPFDPSAPAGEATSALNWVFIASPPDYTAAAEPLEAGCKAYTLEVEDVVDSGLTGSLPKLCEAALQELISRYASQWMRADMMGAWQGGQGLLDKFKASLAVRLPMTWPEDQVEGFVNFWAETLKLTWENTPVNPPSPNVAAKDPPAPAKPLEQAAGPPSKSPSPSAISQQQRPPLKESDSDVTEDERPPRQTLQGPGYSDDTQSDETR</sequence>
<feature type="compositionally biased region" description="Basic and acidic residues" evidence="6">
    <location>
        <begin position="616"/>
        <end position="631"/>
    </location>
</feature>
<reference evidence="8 9" key="1">
    <citation type="journal article" date="2024" name="Nat. Commun.">
        <title>Phylogenomics reveals the evolutionary origins of lichenization in chlorophyte algae.</title>
        <authorList>
            <person name="Puginier C."/>
            <person name="Libourel C."/>
            <person name="Otte J."/>
            <person name="Skaloud P."/>
            <person name="Haon M."/>
            <person name="Grisel S."/>
            <person name="Petersen M."/>
            <person name="Berrin J.G."/>
            <person name="Delaux P.M."/>
            <person name="Dal Grande F."/>
            <person name="Keller J."/>
        </authorList>
    </citation>
    <scope>NUCLEOTIDE SEQUENCE [LARGE SCALE GENOMIC DNA]</scope>
    <source>
        <strain evidence="8 9">SAG 2036</strain>
    </source>
</reference>
<dbReference type="InterPro" id="IPR037518">
    <property type="entry name" value="MPN"/>
</dbReference>
<feature type="compositionally biased region" description="Low complexity" evidence="6">
    <location>
        <begin position="591"/>
        <end position="615"/>
    </location>
</feature>
<proteinExistence type="predicted"/>
<dbReference type="Pfam" id="PF18755">
    <property type="entry name" value="RAMA"/>
    <property type="match status" value="1"/>
</dbReference>
<dbReference type="Pfam" id="PF14464">
    <property type="entry name" value="Prok-JAB"/>
    <property type="match status" value="1"/>
</dbReference>
<evidence type="ECO:0000256" key="2">
    <source>
        <dbReference type="ARBA" id="ARBA00022723"/>
    </source>
</evidence>
<evidence type="ECO:0000313" key="9">
    <source>
        <dbReference type="Proteomes" id="UP001465755"/>
    </source>
</evidence>
<gene>
    <name evidence="8" type="ORF">WJX73_008354</name>
</gene>
<dbReference type="GO" id="GO:0046872">
    <property type="term" value="F:metal ion binding"/>
    <property type="evidence" value="ECO:0007669"/>
    <property type="project" value="UniProtKB-KW"/>
</dbReference>
<dbReference type="Gene3D" id="3.40.140.10">
    <property type="entry name" value="Cytidine Deaminase, domain 2"/>
    <property type="match status" value="1"/>
</dbReference>
<evidence type="ECO:0000256" key="5">
    <source>
        <dbReference type="ARBA" id="ARBA00023049"/>
    </source>
</evidence>
<keyword evidence="2" id="KW-0479">Metal-binding</keyword>
<dbReference type="InterPro" id="IPR040843">
    <property type="entry name" value="RAMA"/>
</dbReference>
<dbReference type="GO" id="GO:0008237">
    <property type="term" value="F:metallopeptidase activity"/>
    <property type="evidence" value="ECO:0007669"/>
    <property type="project" value="UniProtKB-KW"/>
</dbReference>
<dbReference type="PROSITE" id="PS50249">
    <property type="entry name" value="MPN"/>
    <property type="match status" value="1"/>
</dbReference>
<comment type="caution">
    <text evidence="8">The sequence shown here is derived from an EMBL/GenBank/DDBJ whole genome shotgun (WGS) entry which is preliminary data.</text>
</comment>
<accession>A0AAW1P4D3</accession>
<keyword evidence="9" id="KW-1185">Reference proteome</keyword>
<dbReference type="SUPFAM" id="SSF102712">
    <property type="entry name" value="JAB1/MPN domain"/>
    <property type="match status" value="1"/>
</dbReference>
<evidence type="ECO:0000259" key="7">
    <source>
        <dbReference type="PROSITE" id="PS50249"/>
    </source>
</evidence>
<name>A0AAW1P4D3_9CHLO</name>